<dbReference type="EMBL" id="SNRW01012619">
    <property type="protein sequence ID" value="KAA6373587.1"/>
    <property type="molecule type" value="Genomic_DNA"/>
</dbReference>
<name>A0A5J4UT88_9EUKA</name>
<accession>A0A5J4UT88</accession>
<sequence>NYIYGLDGFRRVIGEPNQNKGEGDGEYECEFG</sequence>
<proteinExistence type="predicted"/>
<dbReference type="Proteomes" id="UP000324800">
    <property type="component" value="Unassembled WGS sequence"/>
</dbReference>
<reference evidence="1 2" key="1">
    <citation type="submission" date="2019-03" db="EMBL/GenBank/DDBJ databases">
        <title>Single cell metagenomics reveals metabolic interactions within the superorganism composed of flagellate Streblomastix strix and complex community of Bacteroidetes bacteria on its surface.</title>
        <authorList>
            <person name="Treitli S.C."/>
            <person name="Kolisko M."/>
            <person name="Husnik F."/>
            <person name="Keeling P."/>
            <person name="Hampl V."/>
        </authorList>
    </citation>
    <scope>NUCLEOTIDE SEQUENCE [LARGE SCALE GENOMIC DNA]</scope>
    <source>
        <strain evidence="1">ST1C</strain>
    </source>
</reference>
<dbReference type="AlphaFoldDB" id="A0A5J4UT88"/>
<gene>
    <name evidence="1" type="ORF">EZS28_030886</name>
</gene>
<organism evidence="1 2">
    <name type="scientific">Streblomastix strix</name>
    <dbReference type="NCBI Taxonomy" id="222440"/>
    <lineage>
        <taxon>Eukaryota</taxon>
        <taxon>Metamonada</taxon>
        <taxon>Preaxostyla</taxon>
        <taxon>Oxymonadida</taxon>
        <taxon>Streblomastigidae</taxon>
        <taxon>Streblomastix</taxon>
    </lineage>
</organism>
<evidence type="ECO:0000313" key="2">
    <source>
        <dbReference type="Proteomes" id="UP000324800"/>
    </source>
</evidence>
<comment type="caution">
    <text evidence="1">The sequence shown here is derived from an EMBL/GenBank/DDBJ whole genome shotgun (WGS) entry which is preliminary data.</text>
</comment>
<protein>
    <submittedName>
        <fullName evidence="1">Uncharacterized protein</fullName>
    </submittedName>
</protein>
<evidence type="ECO:0000313" key="1">
    <source>
        <dbReference type="EMBL" id="KAA6373587.1"/>
    </source>
</evidence>
<feature type="non-terminal residue" evidence="1">
    <location>
        <position position="1"/>
    </location>
</feature>